<keyword evidence="8" id="KW-1185">Reference proteome</keyword>
<evidence type="ECO:0000313" key="7">
    <source>
        <dbReference type="EMBL" id="VDK42865.1"/>
    </source>
</evidence>
<organism evidence="9">
    <name type="scientific">Anisakis simplex</name>
    <name type="common">Herring worm</name>
    <dbReference type="NCBI Taxonomy" id="6269"/>
    <lineage>
        <taxon>Eukaryota</taxon>
        <taxon>Metazoa</taxon>
        <taxon>Ecdysozoa</taxon>
        <taxon>Nematoda</taxon>
        <taxon>Chromadorea</taxon>
        <taxon>Rhabditida</taxon>
        <taxon>Spirurina</taxon>
        <taxon>Ascaridomorpha</taxon>
        <taxon>Ascaridoidea</taxon>
        <taxon>Anisakidae</taxon>
        <taxon>Anisakis</taxon>
        <taxon>Anisakis simplex complex</taxon>
    </lineage>
</organism>
<dbReference type="AlphaFoldDB" id="A0A0M3JS82"/>
<evidence type="ECO:0000256" key="1">
    <source>
        <dbReference type="ARBA" id="ARBA00023015"/>
    </source>
</evidence>
<dbReference type="CDD" id="cd14699">
    <property type="entry name" value="bZIP_Fos_like"/>
    <property type="match status" value="1"/>
</dbReference>
<dbReference type="InterPro" id="IPR000837">
    <property type="entry name" value="AP-1"/>
</dbReference>
<feature type="compositionally biased region" description="Polar residues" evidence="5">
    <location>
        <begin position="198"/>
        <end position="226"/>
    </location>
</feature>
<dbReference type="Pfam" id="PF00170">
    <property type="entry name" value="bZIP_1"/>
    <property type="match status" value="1"/>
</dbReference>
<dbReference type="GO" id="GO:0000978">
    <property type="term" value="F:RNA polymerase II cis-regulatory region sequence-specific DNA binding"/>
    <property type="evidence" value="ECO:0007669"/>
    <property type="project" value="TreeGrafter"/>
</dbReference>
<dbReference type="Gene3D" id="1.20.5.170">
    <property type="match status" value="1"/>
</dbReference>
<dbReference type="EMBL" id="UYRR01030996">
    <property type="protein sequence ID" value="VDK42865.1"/>
    <property type="molecule type" value="Genomic_DNA"/>
</dbReference>
<feature type="compositionally biased region" description="Low complexity" evidence="5">
    <location>
        <begin position="255"/>
        <end position="282"/>
    </location>
</feature>
<protein>
    <submittedName>
        <fullName evidence="9">BZIP transcription factor FOS-1a (inferred by orthology to a C. elegans protein)</fullName>
    </submittedName>
</protein>
<dbReference type="SUPFAM" id="SSF57959">
    <property type="entry name" value="Leucine zipper domain"/>
    <property type="match status" value="1"/>
</dbReference>
<name>A0A0M3JS82_ANISI</name>
<keyword evidence="4" id="KW-0175">Coiled coil</keyword>
<evidence type="ECO:0000313" key="9">
    <source>
        <dbReference type="WBParaSite" id="ASIM_0001081401-mRNA-1"/>
    </source>
</evidence>
<feature type="domain" description="BZIP" evidence="6">
    <location>
        <begin position="82"/>
        <end position="145"/>
    </location>
</feature>
<dbReference type="Proteomes" id="UP000267096">
    <property type="component" value="Unassembled WGS sequence"/>
</dbReference>
<feature type="coiled-coil region" evidence="4">
    <location>
        <begin position="100"/>
        <end position="137"/>
    </location>
</feature>
<keyword evidence="3" id="KW-0804">Transcription</keyword>
<feature type="compositionally biased region" description="Basic and acidic residues" evidence="5">
    <location>
        <begin position="241"/>
        <end position="253"/>
    </location>
</feature>
<accession>A0A0M3JS82</accession>
<dbReference type="GO" id="GO:0000981">
    <property type="term" value="F:DNA-binding transcription factor activity, RNA polymerase II-specific"/>
    <property type="evidence" value="ECO:0007669"/>
    <property type="project" value="TreeGrafter"/>
</dbReference>
<dbReference type="PRINTS" id="PR00042">
    <property type="entry name" value="LEUZIPPRFOS"/>
</dbReference>
<evidence type="ECO:0000259" key="6">
    <source>
        <dbReference type="PROSITE" id="PS50217"/>
    </source>
</evidence>
<keyword evidence="1" id="KW-0805">Transcription regulation</keyword>
<dbReference type="InterPro" id="IPR004827">
    <property type="entry name" value="bZIP"/>
</dbReference>
<proteinExistence type="predicted"/>
<dbReference type="OrthoDB" id="5866312at2759"/>
<dbReference type="PANTHER" id="PTHR23351:SF24">
    <property type="entry name" value="ACTIVATING TRANSCRIPTION FACTOR 3-RELATED"/>
    <property type="match status" value="1"/>
</dbReference>
<dbReference type="WBParaSite" id="ASIM_0001081401-mRNA-1">
    <property type="protein sequence ID" value="ASIM_0001081401-mRNA-1"/>
    <property type="gene ID" value="ASIM_0001081401"/>
</dbReference>
<gene>
    <name evidence="7" type="ORF">ASIM_LOCUS10372</name>
</gene>
<keyword evidence="2" id="KW-0238">DNA-binding</keyword>
<dbReference type="PROSITE" id="PS50217">
    <property type="entry name" value="BZIP"/>
    <property type="match status" value="1"/>
</dbReference>
<evidence type="ECO:0000313" key="8">
    <source>
        <dbReference type="Proteomes" id="UP000267096"/>
    </source>
</evidence>
<evidence type="ECO:0000256" key="4">
    <source>
        <dbReference type="SAM" id="Coils"/>
    </source>
</evidence>
<feature type="region of interest" description="Disordered" evidence="5">
    <location>
        <begin position="316"/>
        <end position="342"/>
    </location>
</feature>
<dbReference type="GO" id="GO:0005634">
    <property type="term" value="C:nucleus"/>
    <property type="evidence" value="ECO:0007669"/>
    <property type="project" value="TreeGrafter"/>
</dbReference>
<sequence>MMAMKSDADKGDIYSQDVTLMNISNSPIQENTVNSSLDDERLSPNNVSSILPAAIPSLNMFHMYYYQPFLHQDHVALSEEEKDKRDKRRLRNKEAAARCRKRRLDLMETLQSQVDQLREENKMKDSKIAELQLLKNELISVVHEHQCVLPESLRQTLGLDGTAQQQYIINNNNNNICNLYNNVISRKRPASELIPELKSQQTSDDTNNVSPSPVNTSTANASQSSIAPAKVKQEPTLYDVNNRDDKQDEDIKRPTSLSFNNNTTSSNNYNNNNTNNNITSSSGVPITTPSNLLGSGVSEFGTVNLLDGPTGLTPCHQPQPTAFPISSLNTPLGSDGRSFESL</sequence>
<dbReference type="InterPro" id="IPR046347">
    <property type="entry name" value="bZIP_sf"/>
</dbReference>
<dbReference type="SMART" id="SM00338">
    <property type="entry name" value="BRLZ"/>
    <property type="match status" value="1"/>
</dbReference>
<evidence type="ECO:0000256" key="2">
    <source>
        <dbReference type="ARBA" id="ARBA00023125"/>
    </source>
</evidence>
<evidence type="ECO:0000256" key="3">
    <source>
        <dbReference type="ARBA" id="ARBA00023163"/>
    </source>
</evidence>
<feature type="compositionally biased region" description="Polar residues" evidence="5">
    <location>
        <begin position="316"/>
        <end position="332"/>
    </location>
</feature>
<feature type="region of interest" description="Disordered" evidence="5">
    <location>
        <begin position="197"/>
        <end position="283"/>
    </location>
</feature>
<reference evidence="7 8" key="2">
    <citation type="submission" date="2018-11" db="EMBL/GenBank/DDBJ databases">
        <authorList>
            <consortium name="Pathogen Informatics"/>
        </authorList>
    </citation>
    <scope>NUCLEOTIDE SEQUENCE [LARGE SCALE GENOMIC DNA]</scope>
</reference>
<dbReference type="PANTHER" id="PTHR23351">
    <property type="entry name" value="FOS TRANSCRIPTION FACTOR-RELATED"/>
    <property type="match status" value="1"/>
</dbReference>
<dbReference type="PROSITE" id="PS00036">
    <property type="entry name" value="BZIP_BASIC"/>
    <property type="match status" value="1"/>
</dbReference>
<evidence type="ECO:0000256" key="5">
    <source>
        <dbReference type="SAM" id="MobiDB-lite"/>
    </source>
</evidence>
<reference evidence="9" key="1">
    <citation type="submission" date="2017-02" db="UniProtKB">
        <authorList>
            <consortium name="WormBaseParasite"/>
        </authorList>
    </citation>
    <scope>IDENTIFICATION</scope>
</reference>